<dbReference type="InterPro" id="IPR039424">
    <property type="entry name" value="SBP_5"/>
</dbReference>
<reference evidence="4 5" key="1">
    <citation type="submission" date="2022-02" db="EMBL/GenBank/DDBJ databases">
        <title>Description of Brenneria tiliae sp. nov. isolated from symptomatic Tilia x moltkei and Tilia x europaea trees in the UK.</title>
        <authorList>
            <person name="Kile H."/>
        </authorList>
    </citation>
    <scope>NUCLEOTIDE SEQUENCE [LARGE SCALE GENOMIC DNA]</scope>
    <source>
        <strain evidence="4 5">MC1SB4.1</strain>
    </source>
</reference>
<dbReference type="Gene3D" id="3.90.76.10">
    <property type="entry name" value="Dipeptide-binding Protein, Domain 1"/>
    <property type="match status" value="1"/>
</dbReference>
<proteinExistence type="inferred from homology"/>
<dbReference type="InterPro" id="IPR000914">
    <property type="entry name" value="SBP_5_dom"/>
</dbReference>
<dbReference type="Pfam" id="PF00496">
    <property type="entry name" value="SBP_bac_5"/>
    <property type="match status" value="1"/>
</dbReference>
<dbReference type="Proteomes" id="UP001203069">
    <property type="component" value="Unassembled WGS sequence"/>
</dbReference>
<sequence>MTGIDIIGDIMKLITVKNAFIDKITTKITSHRIICGLLATFFSLPSFADPPADVLKIIPSSNLVSLDPIWTTANVTRNHGYMIYDTLFGTDIDGNIKPQMVESWKVSDDNLTWTFVLRDGLKFSDGTPVTSDDVIPSLQRWSTRDSFGSALASFVERYQAVDAKTFTLTLKEPFGMMLEALGKPSSNVPFIMPKAVAQTSGDVQIRSTLGSGPYMFKTDEFKSGERVVYVKNPYYVPRDEPPSGTTGGKKVYIDRVEWLIIRDPQTQFNALINGEADILEQPAFEQIPALGKTPNINLVKAQPIGMLQIIRFNFLQPPFNDARIRRAAMLALGEQQMLRVQIGVPELQKFCKSMYPCGTTFASDETGEFTGVANPQKAKALLQEAGYQGQPVVLMRPTDSPTIAKLPLVAKQQLEQAGFKVDLQNMDWQTLVARRAKKDAPSAGGWNAFMTAWAAEDVLNPLTMAMMNARGEKGWFGWQDDPELEALKARFARTVDKGEKKKIATQIQLRAFETVTHVPLGQYELRAAVRSNVTGLVSSGAQVYWNIRKQ</sequence>
<evidence type="ECO:0000313" key="4">
    <source>
        <dbReference type="EMBL" id="MCL2893585.1"/>
    </source>
</evidence>
<comment type="caution">
    <text evidence="4">The sequence shown here is derived from an EMBL/GenBank/DDBJ whole genome shotgun (WGS) entry which is preliminary data.</text>
</comment>
<dbReference type="EMBL" id="JAKPBZ010000112">
    <property type="protein sequence ID" value="MCL2893585.1"/>
    <property type="molecule type" value="Genomic_DNA"/>
</dbReference>
<dbReference type="InterPro" id="IPR030678">
    <property type="entry name" value="Peptide/Ni-bd"/>
</dbReference>
<dbReference type="PANTHER" id="PTHR30290">
    <property type="entry name" value="PERIPLASMIC BINDING COMPONENT OF ABC TRANSPORTER"/>
    <property type="match status" value="1"/>
</dbReference>
<accession>A0ABT0MUS9</accession>
<evidence type="ECO:0000256" key="2">
    <source>
        <dbReference type="ARBA" id="ARBA00022729"/>
    </source>
</evidence>
<dbReference type="CDD" id="cd08502">
    <property type="entry name" value="PBP2_NikA_DppA_OppA_like_16"/>
    <property type="match status" value="1"/>
</dbReference>
<evidence type="ECO:0000313" key="5">
    <source>
        <dbReference type="Proteomes" id="UP001203069"/>
    </source>
</evidence>
<dbReference type="RefSeq" id="WP_249245001.1">
    <property type="nucleotide sequence ID" value="NZ_JAKPBZ010000112.1"/>
</dbReference>
<dbReference type="SUPFAM" id="SSF53850">
    <property type="entry name" value="Periplasmic binding protein-like II"/>
    <property type="match status" value="1"/>
</dbReference>
<evidence type="ECO:0000256" key="1">
    <source>
        <dbReference type="ARBA" id="ARBA00005695"/>
    </source>
</evidence>
<keyword evidence="5" id="KW-1185">Reference proteome</keyword>
<dbReference type="Gene3D" id="3.10.105.10">
    <property type="entry name" value="Dipeptide-binding Protein, Domain 3"/>
    <property type="match status" value="1"/>
</dbReference>
<evidence type="ECO:0000259" key="3">
    <source>
        <dbReference type="Pfam" id="PF00496"/>
    </source>
</evidence>
<feature type="domain" description="Solute-binding protein family 5" evidence="3">
    <location>
        <begin position="96"/>
        <end position="463"/>
    </location>
</feature>
<comment type="similarity">
    <text evidence="1">Belongs to the bacterial solute-binding protein 5 family.</text>
</comment>
<name>A0ABT0MUS9_9GAMM</name>
<protein>
    <submittedName>
        <fullName evidence="4">ABC transporter substrate-binding protein</fullName>
    </submittedName>
</protein>
<dbReference type="Gene3D" id="3.40.190.10">
    <property type="entry name" value="Periplasmic binding protein-like II"/>
    <property type="match status" value="1"/>
</dbReference>
<keyword evidence="2" id="KW-0732">Signal</keyword>
<dbReference type="PANTHER" id="PTHR30290:SF38">
    <property type="entry name" value="D,D-DIPEPTIDE-BINDING PERIPLASMIC PROTEIN DDPA-RELATED"/>
    <property type="match status" value="1"/>
</dbReference>
<dbReference type="PIRSF" id="PIRSF002741">
    <property type="entry name" value="MppA"/>
    <property type="match status" value="1"/>
</dbReference>
<organism evidence="4 5">
    <name type="scientific">Brenneria tiliae</name>
    <dbReference type="NCBI Taxonomy" id="2914984"/>
    <lineage>
        <taxon>Bacteria</taxon>
        <taxon>Pseudomonadati</taxon>
        <taxon>Pseudomonadota</taxon>
        <taxon>Gammaproteobacteria</taxon>
        <taxon>Enterobacterales</taxon>
        <taxon>Pectobacteriaceae</taxon>
        <taxon>Brenneria</taxon>
    </lineage>
</organism>
<gene>
    <name evidence="4" type="ORF">MFP26_12925</name>
</gene>